<feature type="region of interest" description="Disordered" evidence="2">
    <location>
        <begin position="1"/>
        <end position="22"/>
    </location>
</feature>
<evidence type="ECO:0000256" key="3">
    <source>
        <dbReference type="SAM" id="Phobius"/>
    </source>
</evidence>
<feature type="coiled-coil region" evidence="1">
    <location>
        <begin position="238"/>
        <end position="269"/>
    </location>
</feature>
<proteinExistence type="predicted"/>
<dbReference type="RefSeq" id="WP_182093087.1">
    <property type="nucleotide sequence ID" value="NZ_CP059540.1"/>
</dbReference>
<keyword evidence="5" id="KW-1185">Reference proteome</keyword>
<evidence type="ECO:0000313" key="5">
    <source>
        <dbReference type="Proteomes" id="UP000514716"/>
    </source>
</evidence>
<dbReference type="Proteomes" id="UP000514716">
    <property type="component" value="Chromosome"/>
</dbReference>
<evidence type="ECO:0000256" key="1">
    <source>
        <dbReference type="SAM" id="Coils"/>
    </source>
</evidence>
<evidence type="ECO:0000313" key="4">
    <source>
        <dbReference type="EMBL" id="QMT18531.1"/>
    </source>
</evidence>
<feature type="compositionally biased region" description="Polar residues" evidence="2">
    <location>
        <begin position="12"/>
        <end position="22"/>
    </location>
</feature>
<feature type="transmembrane region" description="Helical" evidence="3">
    <location>
        <begin position="203"/>
        <end position="224"/>
    </location>
</feature>
<keyword evidence="3" id="KW-0812">Transmembrane</keyword>
<keyword evidence="3" id="KW-0472">Membrane</keyword>
<organism evidence="4 5">
    <name type="scientific">Planococcus maritimus</name>
    <dbReference type="NCBI Taxonomy" id="192421"/>
    <lineage>
        <taxon>Bacteria</taxon>
        <taxon>Bacillati</taxon>
        <taxon>Bacillota</taxon>
        <taxon>Bacilli</taxon>
        <taxon>Bacillales</taxon>
        <taxon>Caryophanaceae</taxon>
        <taxon>Planococcus</taxon>
    </lineage>
</organism>
<keyword evidence="1" id="KW-0175">Coiled coil</keyword>
<name>A0A7D7MI32_PLAMR</name>
<dbReference type="KEGG" id="pdec:H1Q58_05970"/>
<dbReference type="Gene3D" id="1.20.140.160">
    <property type="match status" value="1"/>
</dbReference>
<reference evidence="4 5" key="1">
    <citation type="submission" date="2020-07" db="EMBL/GenBank/DDBJ databases">
        <title>Screening of a cold-adapted Planococcus bacterium producing protease in traditional shrimp paste and protease identification by genome sequencing.</title>
        <authorList>
            <person name="Gao R."/>
            <person name="Leng W."/>
            <person name="Chu Q."/>
            <person name="Wu X."/>
            <person name="Liu H."/>
            <person name="Li X."/>
        </authorList>
    </citation>
    <scope>NUCLEOTIDE SEQUENCE [LARGE SCALE GENOMIC DNA]</scope>
    <source>
        <strain evidence="4 5">XJ11</strain>
    </source>
</reference>
<protein>
    <recommendedName>
        <fullName evidence="6">RNA polymerase sigma factor 70 region 4 type 2 domain-containing protein</fullName>
    </recommendedName>
</protein>
<dbReference type="AlphaFoldDB" id="A0A7D7MI32"/>
<gene>
    <name evidence="4" type="ORF">H1Q58_05970</name>
</gene>
<sequence>MRKRADGEMDENNNPVSGTNEPTTQLAEELRRFAYQNGMSAERTDAFIQNVWESVGNLDAADDTELYFYRAAAEQLAQFPDLQNDGSLIGFQEDRESHFALQSLPFNQRIATVLYLVNGRNLSFAAQVLQLNEPEMLSYIDSAKSELAMKLAVADQQELLQRLEFLEKSIKRLKLPDREVLMEDHISPAEAPQPQVPAAKKPAIWIVAAAIAMLAGVVGASFFFDSFRLPSASEATAGQLTQEMAEEMEQQYEETRENAKQRLGLEEEEFVEFAYVAGADEEKDRLFSRSELKQHEDDAELFAQQVEELLWRVETPKGMTESLVNSGHMQTDEIDRFMQLYLEKTNELQDFAEGILKNNEDQLPAASEHYGEPQLLIEDIPDASAELQQLLTGWSEYGLRFRLTEPDRMYLLIKDTESLQWLPQFQTHPFAHMYLEIFAVYPYFDEQGWLVEPFQLSNEFYKMLYLLVEEPTDSKLKAEIEVIYEQTVWQILKGAEQDIYTDGVVKPEIREFWKTLTYHDALAAILLPVIDEMEDSGWQHSAFLDNLEYGDSLRMLELAKQGELSETLPNGDFQVESEMVDLADFDYSRVKELYARFKQSHDTNLLAGVQPLDVYFLYFYANHEKDPETMYHLLADSELKPSLEEYMVDWEPIPELTETALWVEIREEMTQRIYEKVMIHPSVMYEEQDIGFHQSNPLQPALVTERDQIWMIQYELQEFSQGSNPELQKRGLEAYELLANNKKLPDDTRPFIIAYALLHAIDNENIAVANKLLQPGVEGREAEFWRNFASSHMVAGFENMTSMSFAATDLNVLDQVDANLQISYEMEESEVWHEQLMMVLTPEGWRFELFPNY</sequence>
<dbReference type="EMBL" id="CP059540">
    <property type="protein sequence ID" value="QMT18531.1"/>
    <property type="molecule type" value="Genomic_DNA"/>
</dbReference>
<evidence type="ECO:0000256" key="2">
    <source>
        <dbReference type="SAM" id="MobiDB-lite"/>
    </source>
</evidence>
<keyword evidence="3" id="KW-1133">Transmembrane helix</keyword>
<evidence type="ECO:0008006" key="6">
    <source>
        <dbReference type="Google" id="ProtNLM"/>
    </source>
</evidence>
<accession>A0A7D7MI32</accession>